<proteinExistence type="predicted"/>
<dbReference type="AlphaFoldDB" id="A0A918VJ75"/>
<name>A0A918VJ75_9GAMM</name>
<keyword evidence="3" id="KW-1185">Reference proteome</keyword>
<dbReference type="EMBL" id="BMXA01000002">
    <property type="protein sequence ID" value="GHA03260.1"/>
    <property type="molecule type" value="Genomic_DNA"/>
</dbReference>
<accession>A0A918VJ75</accession>
<organism evidence="2 3">
    <name type="scientific">Arenicella chitinivorans</name>
    <dbReference type="NCBI Taxonomy" id="1329800"/>
    <lineage>
        <taxon>Bacteria</taxon>
        <taxon>Pseudomonadati</taxon>
        <taxon>Pseudomonadota</taxon>
        <taxon>Gammaproteobacteria</taxon>
        <taxon>Arenicellales</taxon>
        <taxon>Arenicellaceae</taxon>
        <taxon>Arenicella</taxon>
    </lineage>
</organism>
<feature type="transmembrane region" description="Helical" evidence="1">
    <location>
        <begin position="17"/>
        <end position="37"/>
    </location>
</feature>
<dbReference type="Proteomes" id="UP000614811">
    <property type="component" value="Unassembled WGS sequence"/>
</dbReference>
<dbReference type="RefSeq" id="WP_189398979.1">
    <property type="nucleotide sequence ID" value="NZ_BMXA01000002.1"/>
</dbReference>
<sequence length="66" mass="6789">MTTKLEASYRLAVANQLSFVAAFLGGVSAIILVRVLIFTANKGAIEHLVGASSTMACGHLIAVISA</sequence>
<comment type="caution">
    <text evidence="2">The sequence shown here is derived from an EMBL/GenBank/DDBJ whole genome shotgun (WGS) entry which is preliminary data.</text>
</comment>
<gene>
    <name evidence="2" type="ORF">GCM10008090_10330</name>
</gene>
<evidence type="ECO:0000313" key="3">
    <source>
        <dbReference type="Proteomes" id="UP000614811"/>
    </source>
</evidence>
<evidence type="ECO:0000256" key="1">
    <source>
        <dbReference type="SAM" id="Phobius"/>
    </source>
</evidence>
<reference evidence="2" key="2">
    <citation type="submission" date="2020-09" db="EMBL/GenBank/DDBJ databases">
        <authorList>
            <person name="Sun Q."/>
            <person name="Kim S."/>
        </authorList>
    </citation>
    <scope>NUCLEOTIDE SEQUENCE</scope>
    <source>
        <strain evidence="2">KCTC 12711</strain>
    </source>
</reference>
<protein>
    <submittedName>
        <fullName evidence="2">Uncharacterized protein</fullName>
    </submittedName>
</protein>
<keyword evidence="1" id="KW-0812">Transmembrane</keyword>
<keyword evidence="1" id="KW-1133">Transmembrane helix</keyword>
<reference evidence="2" key="1">
    <citation type="journal article" date="2014" name="Int. J. Syst. Evol. Microbiol.">
        <title>Complete genome sequence of Corynebacterium casei LMG S-19264T (=DSM 44701T), isolated from a smear-ripened cheese.</title>
        <authorList>
            <consortium name="US DOE Joint Genome Institute (JGI-PGF)"/>
            <person name="Walter F."/>
            <person name="Albersmeier A."/>
            <person name="Kalinowski J."/>
            <person name="Ruckert C."/>
        </authorList>
    </citation>
    <scope>NUCLEOTIDE SEQUENCE</scope>
    <source>
        <strain evidence="2">KCTC 12711</strain>
    </source>
</reference>
<keyword evidence="1" id="KW-0472">Membrane</keyword>
<evidence type="ECO:0000313" key="2">
    <source>
        <dbReference type="EMBL" id="GHA03260.1"/>
    </source>
</evidence>